<dbReference type="GO" id="GO:0106004">
    <property type="term" value="P:tRNA (guanine-N7)-methylation"/>
    <property type="evidence" value="ECO:0007669"/>
    <property type="project" value="UniProtKB-UniRule"/>
</dbReference>
<accession>A0A0D7BEC7</accession>
<keyword evidence="4 6" id="KW-0677">Repeat</keyword>
<dbReference type="OrthoDB" id="339900at2759"/>
<dbReference type="PROSITE" id="PS00678">
    <property type="entry name" value="WD_REPEATS_1"/>
    <property type="match status" value="1"/>
</dbReference>
<name>A0A0D7BEC7_9AGAR</name>
<comment type="similarity">
    <text evidence="6">Belongs to the WD repeat TRM82 family.</text>
</comment>
<dbReference type="PANTHER" id="PTHR16288">
    <property type="entry name" value="WD40 REPEAT PROTEIN 4"/>
    <property type="match status" value="1"/>
</dbReference>
<dbReference type="InterPro" id="IPR015943">
    <property type="entry name" value="WD40/YVTN_repeat-like_dom_sf"/>
</dbReference>
<dbReference type="PANTHER" id="PTHR16288:SF0">
    <property type="entry name" value="TRNA (GUANINE-N(7)-)-METHYLTRANSFERASE NON-CATALYTIC SUBUNIT WDR4"/>
    <property type="match status" value="1"/>
</dbReference>
<comment type="subcellular location">
    <subcellularLocation>
        <location evidence="1 6">Nucleus</location>
    </subcellularLocation>
</comment>
<dbReference type="Proteomes" id="UP000054007">
    <property type="component" value="Unassembled WGS sequence"/>
</dbReference>
<evidence type="ECO:0000313" key="9">
    <source>
        <dbReference type="Proteomes" id="UP000054007"/>
    </source>
</evidence>
<dbReference type="InterPro" id="IPR019775">
    <property type="entry name" value="WD40_repeat_CS"/>
</dbReference>
<evidence type="ECO:0000256" key="3">
    <source>
        <dbReference type="ARBA" id="ARBA00022694"/>
    </source>
</evidence>
<keyword evidence="9" id="KW-1185">Reference proteome</keyword>
<dbReference type="Pfam" id="PF00400">
    <property type="entry name" value="WD40"/>
    <property type="match status" value="1"/>
</dbReference>
<reference evidence="8 9" key="1">
    <citation type="journal article" date="2015" name="Fungal Genet. Biol.">
        <title>Evolution of novel wood decay mechanisms in Agaricales revealed by the genome sequences of Fistulina hepatica and Cylindrobasidium torrendii.</title>
        <authorList>
            <person name="Floudas D."/>
            <person name="Held B.W."/>
            <person name="Riley R."/>
            <person name="Nagy L.G."/>
            <person name="Koehler G."/>
            <person name="Ransdell A.S."/>
            <person name="Younus H."/>
            <person name="Chow J."/>
            <person name="Chiniquy J."/>
            <person name="Lipzen A."/>
            <person name="Tritt A."/>
            <person name="Sun H."/>
            <person name="Haridas S."/>
            <person name="LaButti K."/>
            <person name="Ohm R.A."/>
            <person name="Kues U."/>
            <person name="Blanchette R.A."/>
            <person name="Grigoriev I.V."/>
            <person name="Minto R.E."/>
            <person name="Hibbett D.S."/>
        </authorList>
    </citation>
    <scope>NUCLEOTIDE SEQUENCE [LARGE SCALE GENOMIC DNA]</scope>
    <source>
        <strain evidence="8 9">FP15055 ss-10</strain>
    </source>
</reference>
<dbReference type="STRING" id="1314674.A0A0D7BEC7"/>
<dbReference type="SUPFAM" id="SSF50978">
    <property type="entry name" value="WD40 repeat-like"/>
    <property type="match status" value="1"/>
</dbReference>
<sequence>MSASTVPYTQLLLSTSGPSIVLSGHHVQVINSANGEVLSSTSQLSADVQENLQKSGPLRRATLDPSRTFLATIADDKMLKVWDLSGTLKLASQRELPKKPTDVSFTQDGQTILVADKFGDVFRYSEVPPTENPPRDRGSLVSHDATSGNLILGHTSVLTSFTMSHDEKYVITADRDEHIRVSWYPQGFCIESYCLGSTKFVSALHIPRTHPSLLVSGGGDTVLKLWEWQTGELKYEIPIWGAVSEHIVVKVPVYKKRKDVEGDDEDGERPPKANKRRRKDQTSNGSAGNDEPKPDPAAPTNDVPTDTLATVGSTVEDETILAVHKIDSVQVDGKLYLVFSVVGATSIYLVECPVSADGREPVIEVYDVGKPVLDFCILSGAEDVPLIWISADVAWPYDAQTAGLVDLVQLVTVTGGKVSSIVLRALLCLCDDIDAIFLLVRAGGRRGAQRIVGHVECSMRS</sequence>
<dbReference type="UniPathway" id="UPA00989"/>
<evidence type="ECO:0000256" key="1">
    <source>
        <dbReference type="ARBA" id="ARBA00004123"/>
    </source>
</evidence>
<dbReference type="AlphaFoldDB" id="A0A0D7BEC7"/>
<feature type="region of interest" description="Disordered" evidence="7">
    <location>
        <begin position="259"/>
        <end position="308"/>
    </location>
</feature>
<dbReference type="GO" id="GO:0043527">
    <property type="term" value="C:tRNA methyltransferase complex"/>
    <property type="evidence" value="ECO:0007669"/>
    <property type="project" value="TreeGrafter"/>
</dbReference>
<dbReference type="EMBL" id="KN880494">
    <property type="protein sequence ID" value="KIY68892.1"/>
    <property type="molecule type" value="Genomic_DNA"/>
</dbReference>
<organism evidence="8 9">
    <name type="scientific">Cylindrobasidium torrendii FP15055 ss-10</name>
    <dbReference type="NCBI Taxonomy" id="1314674"/>
    <lineage>
        <taxon>Eukaryota</taxon>
        <taxon>Fungi</taxon>
        <taxon>Dikarya</taxon>
        <taxon>Basidiomycota</taxon>
        <taxon>Agaricomycotina</taxon>
        <taxon>Agaricomycetes</taxon>
        <taxon>Agaricomycetidae</taxon>
        <taxon>Agaricales</taxon>
        <taxon>Marasmiineae</taxon>
        <taxon>Physalacriaceae</taxon>
        <taxon>Cylindrobasidium</taxon>
    </lineage>
</organism>
<evidence type="ECO:0000256" key="6">
    <source>
        <dbReference type="HAMAP-Rule" id="MF_03056"/>
    </source>
</evidence>
<dbReference type="HAMAP" id="MF_03056">
    <property type="entry name" value="TRM82"/>
    <property type="match status" value="1"/>
</dbReference>
<evidence type="ECO:0000256" key="2">
    <source>
        <dbReference type="ARBA" id="ARBA00022574"/>
    </source>
</evidence>
<evidence type="ECO:0000256" key="7">
    <source>
        <dbReference type="SAM" id="MobiDB-lite"/>
    </source>
</evidence>
<protein>
    <submittedName>
        <fullName evidence="8">WD40 repeat-like protein</fullName>
    </submittedName>
</protein>
<dbReference type="GO" id="GO:0005829">
    <property type="term" value="C:cytosol"/>
    <property type="evidence" value="ECO:0007669"/>
    <property type="project" value="TreeGrafter"/>
</dbReference>
<dbReference type="InterPro" id="IPR028884">
    <property type="entry name" value="Trm82"/>
</dbReference>
<evidence type="ECO:0000313" key="8">
    <source>
        <dbReference type="EMBL" id="KIY68892.1"/>
    </source>
</evidence>
<comment type="pathway">
    <text evidence="6">tRNA modification; N(7)-methylguanine-tRNA biosynthesis.</text>
</comment>
<keyword evidence="5 6" id="KW-0539">Nucleus</keyword>
<dbReference type="Gene3D" id="2.130.10.10">
    <property type="entry name" value="YVTN repeat-like/Quinoprotein amine dehydrogenase"/>
    <property type="match status" value="1"/>
</dbReference>
<dbReference type="GO" id="GO:0005634">
    <property type="term" value="C:nucleus"/>
    <property type="evidence" value="ECO:0007669"/>
    <property type="project" value="UniProtKB-SubCell"/>
</dbReference>
<gene>
    <name evidence="8" type="ORF">CYLTODRAFT_350649</name>
</gene>
<keyword evidence="3 6" id="KW-0819">tRNA processing</keyword>
<keyword evidence="2 6" id="KW-0853">WD repeat</keyword>
<dbReference type="InterPro" id="IPR001680">
    <property type="entry name" value="WD40_rpt"/>
</dbReference>
<evidence type="ECO:0000256" key="5">
    <source>
        <dbReference type="ARBA" id="ARBA00023242"/>
    </source>
</evidence>
<comment type="function">
    <text evidence="6">Required for the formation of N(7)-methylguanine at position 46 (m7G46) in tRNA. In the complex, it is required to stabilize and induce conformational changes of the catalytic subunit.</text>
</comment>
<proteinExistence type="inferred from homology"/>
<dbReference type="SMART" id="SM00320">
    <property type="entry name" value="WD40"/>
    <property type="match status" value="3"/>
</dbReference>
<dbReference type="InterPro" id="IPR036322">
    <property type="entry name" value="WD40_repeat_dom_sf"/>
</dbReference>
<evidence type="ECO:0000256" key="4">
    <source>
        <dbReference type="ARBA" id="ARBA00022737"/>
    </source>
</evidence>